<feature type="domain" description="CBS" evidence="3">
    <location>
        <begin position="82"/>
        <end position="139"/>
    </location>
</feature>
<dbReference type="PANTHER" id="PTHR43080">
    <property type="entry name" value="CBS DOMAIN-CONTAINING PROTEIN CBSX3, MITOCHONDRIAL"/>
    <property type="match status" value="1"/>
</dbReference>
<evidence type="ECO:0000259" key="3">
    <source>
        <dbReference type="PROSITE" id="PS51371"/>
    </source>
</evidence>
<dbReference type="Gene3D" id="3.10.580.10">
    <property type="entry name" value="CBS-domain"/>
    <property type="match status" value="1"/>
</dbReference>
<dbReference type="CDD" id="cd04584">
    <property type="entry name" value="CBS_pair_AcuB_like"/>
    <property type="match status" value="1"/>
</dbReference>
<protein>
    <submittedName>
        <fullName evidence="4">CBS domain-containing protein</fullName>
    </submittedName>
</protein>
<proteinExistence type="predicted"/>
<comment type="caution">
    <text evidence="4">The sequence shown here is derived from an EMBL/GenBank/DDBJ whole genome shotgun (WGS) entry which is preliminary data.</text>
</comment>
<dbReference type="RefSeq" id="WP_343818397.1">
    <property type="nucleotide sequence ID" value="NZ_BAAAFA010000010.1"/>
</dbReference>
<keyword evidence="5" id="KW-1185">Reference proteome</keyword>
<gene>
    <name evidence="4" type="ORF">GCM10009111_29080</name>
</gene>
<dbReference type="InterPro" id="IPR046342">
    <property type="entry name" value="CBS_dom_sf"/>
</dbReference>
<organism evidence="4 5">
    <name type="scientific">Colwellia asteriadis</name>
    <dbReference type="NCBI Taxonomy" id="517723"/>
    <lineage>
        <taxon>Bacteria</taxon>
        <taxon>Pseudomonadati</taxon>
        <taxon>Pseudomonadota</taxon>
        <taxon>Gammaproteobacteria</taxon>
        <taxon>Alteromonadales</taxon>
        <taxon>Colwelliaceae</taxon>
        <taxon>Colwellia</taxon>
    </lineage>
</organism>
<evidence type="ECO:0000256" key="1">
    <source>
        <dbReference type="ARBA" id="ARBA00023122"/>
    </source>
</evidence>
<dbReference type="PROSITE" id="PS51371">
    <property type="entry name" value="CBS"/>
    <property type="match status" value="2"/>
</dbReference>
<accession>A0ABN1L9U5</accession>
<dbReference type="Proteomes" id="UP001500021">
    <property type="component" value="Unassembled WGS sequence"/>
</dbReference>
<feature type="domain" description="CBS" evidence="3">
    <location>
        <begin position="7"/>
        <end position="71"/>
    </location>
</feature>
<dbReference type="PANTHER" id="PTHR43080:SF2">
    <property type="entry name" value="CBS DOMAIN-CONTAINING PROTEIN"/>
    <property type="match status" value="1"/>
</dbReference>
<dbReference type="Pfam" id="PF00571">
    <property type="entry name" value="CBS"/>
    <property type="match status" value="2"/>
</dbReference>
<dbReference type="EMBL" id="BAAAFA010000010">
    <property type="protein sequence ID" value="GAA0821700.1"/>
    <property type="molecule type" value="Genomic_DNA"/>
</dbReference>
<dbReference type="InterPro" id="IPR000644">
    <property type="entry name" value="CBS_dom"/>
</dbReference>
<evidence type="ECO:0000313" key="4">
    <source>
        <dbReference type="EMBL" id="GAA0821700.1"/>
    </source>
</evidence>
<dbReference type="SUPFAM" id="SSF54631">
    <property type="entry name" value="CBS-domain pair"/>
    <property type="match status" value="1"/>
</dbReference>
<sequence>MKVENLMSKNLITLNLDDDLNKARDVFNQHSIHHILILNDEEELAGVITDRDLFKNISPTIGTRNESHKDVILAHKKIHQIMSRTLVCGQTEQSISEAVLLFHDNHVSCLPIIDEQNKPVGIITWRDILKVIALQYRKKNN</sequence>
<dbReference type="InterPro" id="IPR051257">
    <property type="entry name" value="Diverse_CBS-Domain"/>
</dbReference>
<evidence type="ECO:0000313" key="5">
    <source>
        <dbReference type="Proteomes" id="UP001500021"/>
    </source>
</evidence>
<keyword evidence="1 2" id="KW-0129">CBS domain</keyword>
<evidence type="ECO:0000256" key="2">
    <source>
        <dbReference type="PROSITE-ProRule" id="PRU00703"/>
    </source>
</evidence>
<dbReference type="SMART" id="SM00116">
    <property type="entry name" value="CBS"/>
    <property type="match status" value="2"/>
</dbReference>
<reference evidence="4 5" key="1">
    <citation type="journal article" date="2019" name="Int. J. Syst. Evol. Microbiol.">
        <title>The Global Catalogue of Microorganisms (GCM) 10K type strain sequencing project: providing services to taxonomists for standard genome sequencing and annotation.</title>
        <authorList>
            <consortium name="The Broad Institute Genomics Platform"/>
            <consortium name="The Broad Institute Genome Sequencing Center for Infectious Disease"/>
            <person name="Wu L."/>
            <person name="Ma J."/>
        </authorList>
    </citation>
    <scope>NUCLEOTIDE SEQUENCE [LARGE SCALE GENOMIC DNA]</scope>
    <source>
        <strain evidence="4 5">JCM 15608</strain>
    </source>
</reference>
<name>A0ABN1L9U5_9GAMM</name>